<protein>
    <recommendedName>
        <fullName evidence="3">SnoaL-like domain-containing protein</fullName>
    </recommendedName>
</protein>
<dbReference type="KEGG" id="nwl:NWFMUON74_23640"/>
<evidence type="ECO:0000313" key="2">
    <source>
        <dbReference type="Proteomes" id="UP000516173"/>
    </source>
</evidence>
<dbReference type="AlphaFoldDB" id="A0A7G1KH19"/>
<dbReference type="GeneID" id="80346926"/>
<accession>A0A7G1KH19</accession>
<reference evidence="1 2" key="1">
    <citation type="submission" date="2020-08" db="EMBL/GenBank/DDBJ databases">
        <title>Genome Sequencing of Nocardia wallacei strain FMUON74 and assembly.</title>
        <authorList>
            <person name="Toyokawa M."/>
            <person name="Uesaka K."/>
        </authorList>
    </citation>
    <scope>NUCLEOTIDE SEQUENCE [LARGE SCALE GENOMIC DNA]</scope>
    <source>
        <strain evidence="1 2">FMUON74</strain>
    </source>
</reference>
<dbReference type="InterPro" id="IPR009959">
    <property type="entry name" value="Cyclase_SnoaL-like"/>
</dbReference>
<dbReference type="SUPFAM" id="SSF54427">
    <property type="entry name" value="NTF2-like"/>
    <property type="match status" value="1"/>
</dbReference>
<proteinExistence type="predicted"/>
<gene>
    <name evidence="1" type="ORF">NWFMUON74_23640</name>
</gene>
<keyword evidence="2" id="KW-1185">Reference proteome</keyword>
<dbReference type="Gene3D" id="3.10.450.50">
    <property type="match status" value="1"/>
</dbReference>
<organism evidence="1 2">
    <name type="scientific">Nocardia wallacei</name>
    <dbReference type="NCBI Taxonomy" id="480035"/>
    <lineage>
        <taxon>Bacteria</taxon>
        <taxon>Bacillati</taxon>
        <taxon>Actinomycetota</taxon>
        <taxon>Actinomycetes</taxon>
        <taxon>Mycobacteriales</taxon>
        <taxon>Nocardiaceae</taxon>
        <taxon>Nocardia</taxon>
    </lineage>
</organism>
<sequence length="145" mass="16083">MDSVRSAYDAVQRAWTGQDWRAWEDTCAAGYRFDPFAGLRLDLPGTLAWSRAWFAAYPDYTEEIAAVHVGGGTVVAELVGTATSAADFALGGTTLLPATGRRFRIAYVKVLEFDHELKVVRDRQYQDRLDLYHQLGVPMPGQGAR</sequence>
<evidence type="ECO:0008006" key="3">
    <source>
        <dbReference type="Google" id="ProtNLM"/>
    </source>
</evidence>
<name>A0A7G1KH19_9NOCA</name>
<dbReference type="InterPro" id="IPR032710">
    <property type="entry name" value="NTF2-like_dom_sf"/>
</dbReference>
<dbReference type="EMBL" id="AP023396">
    <property type="protein sequence ID" value="BCK54592.1"/>
    <property type="molecule type" value="Genomic_DNA"/>
</dbReference>
<dbReference type="Pfam" id="PF07366">
    <property type="entry name" value="SnoaL"/>
    <property type="match status" value="1"/>
</dbReference>
<dbReference type="RefSeq" id="WP_187687832.1">
    <property type="nucleotide sequence ID" value="NZ_AP023396.1"/>
</dbReference>
<dbReference type="Proteomes" id="UP000516173">
    <property type="component" value="Chromosome"/>
</dbReference>
<dbReference type="GO" id="GO:0030638">
    <property type="term" value="P:polyketide metabolic process"/>
    <property type="evidence" value="ECO:0007669"/>
    <property type="project" value="InterPro"/>
</dbReference>
<evidence type="ECO:0000313" key="1">
    <source>
        <dbReference type="EMBL" id="BCK54592.1"/>
    </source>
</evidence>